<sequence>MKSIAILLPALAVALVAGCSKHEPQSGSDVANLPAVKVETVVLRPTTSPSLIDVMGTVRPERHAAIAAKIMGAIEEMPVVLGQRVHKGDLLVKIAASEINAKVLQAQSQLNLARRDLDRERSLLPKGASTAETVKALADRYAMTEAMVREAEAMLAYTEVRAPFDGVVARKMASLGDLAAPGYPLLELEGTNDFHVEAGIPDSLVSGLSVGMPLTVDLPATHATVEGRLIELSSAADPYARTVAVKIALPASAPVRSGEFARVKVPGSPETRLLVPSTAVSHVGQMVRVFVDVNGKSVLRLVRLGGTTGTSVNVLAGLDAGDRVIVNPPVGFVEGRALEVTP</sequence>
<accession>A0A1J5T7N2</accession>
<dbReference type="SUPFAM" id="SSF111369">
    <property type="entry name" value="HlyD-like secretion proteins"/>
    <property type="match status" value="1"/>
</dbReference>
<reference evidence="4" key="1">
    <citation type="submission" date="2016-10" db="EMBL/GenBank/DDBJ databases">
        <title>Sequence of Gallionella enrichment culture.</title>
        <authorList>
            <person name="Poehlein A."/>
            <person name="Muehling M."/>
            <person name="Daniel R."/>
        </authorList>
    </citation>
    <scope>NUCLEOTIDE SEQUENCE</scope>
</reference>
<dbReference type="Pfam" id="PF25973">
    <property type="entry name" value="BSH_CzcB"/>
    <property type="match status" value="1"/>
</dbReference>
<dbReference type="InterPro" id="IPR006143">
    <property type="entry name" value="RND_pump_MFP"/>
</dbReference>
<dbReference type="Pfam" id="PF25954">
    <property type="entry name" value="Beta-barrel_RND_2"/>
    <property type="match status" value="1"/>
</dbReference>
<evidence type="ECO:0000259" key="2">
    <source>
        <dbReference type="Pfam" id="PF25967"/>
    </source>
</evidence>
<name>A0A1J5T7N2_9ZZZZ</name>
<dbReference type="InterPro" id="IPR058792">
    <property type="entry name" value="Beta-barrel_RND_2"/>
</dbReference>
<gene>
    <name evidence="4" type="primary">czcB_5</name>
    <name evidence="4" type="ORF">GALL_96340</name>
</gene>
<organism evidence="4">
    <name type="scientific">mine drainage metagenome</name>
    <dbReference type="NCBI Taxonomy" id="410659"/>
    <lineage>
        <taxon>unclassified sequences</taxon>
        <taxon>metagenomes</taxon>
        <taxon>ecological metagenomes</taxon>
    </lineage>
</organism>
<dbReference type="AlphaFoldDB" id="A0A1J5T7N2"/>
<dbReference type="Gene3D" id="2.40.420.20">
    <property type="match status" value="1"/>
</dbReference>
<feature type="domain" description="CusB-like beta-barrel" evidence="1">
    <location>
        <begin position="196"/>
        <end position="265"/>
    </location>
</feature>
<dbReference type="Gene3D" id="2.40.50.100">
    <property type="match status" value="2"/>
</dbReference>
<dbReference type="PROSITE" id="PS51257">
    <property type="entry name" value="PROKAR_LIPOPROTEIN"/>
    <property type="match status" value="1"/>
</dbReference>
<evidence type="ECO:0000259" key="3">
    <source>
        <dbReference type="Pfam" id="PF25973"/>
    </source>
</evidence>
<dbReference type="NCBIfam" id="TIGR01730">
    <property type="entry name" value="RND_mfp"/>
    <property type="match status" value="1"/>
</dbReference>
<evidence type="ECO:0000259" key="1">
    <source>
        <dbReference type="Pfam" id="PF25954"/>
    </source>
</evidence>
<dbReference type="PANTHER" id="PTHR30469:SF15">
    <property type="entry name" value="HLYD FAMILY OF SECRETION PROTEINS"/>
    <property type="match status" value="1"/>
</dbReference>
<feature type="domain" description="Multidrug resistance protein MdtA-like C-terminal permuted SH3" evidence="2">
    <location>
        <begin position="273"/>
        <end position="327"/>
    </location>
</feature>
<dbReference type="Gene3D" id="2.40.30.170">
    <property type="match status" value="1"/>
</dbReference>
<dbReference type="InterPro" id="IPR058627">
    <property type="entry name" value="MdtA-like_C"/>
</dbReference>
<proteinExistence type="predicted"/>
<dbReference type="EMBL" id="MLJW01000033">
    <property type="protein sequence ID" value="OIR08134.1"/>
    <property type="molecule type" value="Genomic_DNA"/>
</dbReference>
<dbReference type="InterPro" id="IPR058647">
    <property type="entry name" value="BSH_CzcB-like"/>
</dbReference>
<comment type="caution">
    <text evidence="4">The sequence shown here is derived from an EMBL/GenBank/DDBJ whole genome shotgun (WGS) entry which is preliminary data.</text>
</comment>
<dbReference type="GO" id="GO:0015562">
    <property type="term" value="F:efflux transmembrane transporter activity"/>
    <property type="evidence" value="ECO:0007669"/>
    <property type="project" value="TreeGrafter"/>
</dbReference>
<dbReference type="PANTHER" id="PTHR30469">
    <property type="entry name" value="MULTIDRUG RESISTANCE PROTEIN MDTA"/>
    <property type="match status" value="1"/>
</dbReference>
<dbReference type="GO" id="GO:1990281">
    <property type="term" value="C:efflux pump complex"/>
    <property type="evidence" value="ECO:0007669"/>
    <property type="project" value="TreeGrafter"/>
</dbReference>
<protein>
    <submittedName>
        <fullName evidence="4">Cobalt-zinc-cadmium resistance protein CzcB</fullName>
    </submittedName>
</protein>
<dbReference type="Pfam" id="PF25967">
    <property type="entry name" value="RND-MFP_C"/>
    <property type="match status" value="1"/>
</dbReference>
<evidence type="ECO:0000313" key="4">
    <source>
        <dbReference type="EMBL" id="OIR08134.1"/>
    </source>
</evidence>
<feature type="domain" description="CzcB-like barrel-sandwich hybrid" evidence="3">
    <location>
        <begin position="63"/>
        <end position="178"/>
    </location>
</feature>